<dbReference type="SUPFAM" id="SSF55781">
    <property type="entry name" value="GAF domain-like"/>
    <property type="match status" value="1"/>
</dbReference>
<evidence type="ECO:0000256" key="15">
    <source>
        <dbReference type="ARBA" id="ARBA00032637"/>
    </source>
</evidence>
<evidence type="ECO:0000256" key="14">
    <source>
        <dbReference type="ARBA" id="ARBA00032597"/>
    </source>
</evidence>
<protein>
    <recommendedName>
        <fullName evidence="4">Adenylate cyclase</fullName>
        <ecNumber evidence="3">4.6.1.1</ecNumber>
    </recommendedName>
    <alternativeName>
        <fullName evidence="14">ATP pyrophosphate-lyase</fullName>
    </alternativeName>
    <alternativeName>
        <fullName evidence="15">Adenylyl cyclase</fullName>
    </alternativeName>
</protein>
<organism evidence="20 21">
    <name type="scientific">Turneriella parva (strain ATCC BAA-1111 / DSM 21527 / NCTC 11395 / H)</name>
    <name type="common">Leptospira parva</name>
    <dbReference type="NCBI Taxonomy" id="869212"/>
    <lineage>
        <taxon>Bacteria</taxon>
        <taxon>Pseudomonadati</taxon>
        <taxon>Spirochaetota</taxon>
        <taxon>Spirochaetia</taxon>
        <taxon>Leptospirales</taxon>
        <taxon>Leptospiraceae</taxon>
        <taxon>Turneriella</taxon>
    </lineage>
</organism>
<evidence type="ECO:0000256" key="6">
    <source>
        <dbReference type="ARBA" id="ARBA00022723"/>
    </source>
</evidence>
<dbReference type="GO" id="GO:0046872">
    <property type="term" value="F:metal ion binding"/>
    <property type="evidence" value="ECO:0007669"/>
    <property type="project" value="UniProtKB-KW"/>
</dbReference>
<evidence type="ECO:0000256" key="4">
    <source>
        <dbReference type="ARBA" id="ARBA00021420"/>
    </source>
</evidence>
<keyword evidence="6" id="KW-0479">Metal-binding</keyword>
<gene>
    <name evidence="20" type="ordered locus">Turpa_1587</name>
</gene>
<dbReference type="InterPro" id="IPR029016">
    <property type="entry name" value="GAF-like_dom_sf"/>
</dbReference>
<sequence>MRQHLFHFWQVLVNVGVNYAALQSEQKFVQITNGICAYSIVGLLLQLPLFIPFLPESGPLLVICLISLVGMSLTFVFNFYGFLRAATLSMHAIATVTMATTAVLLGREGNVHFIHLSVLLAAAIAYPARWMKTIITVCVVSLSAFFFIEFSAPSWEPMLILPKEFYELFRITGISTFVAVIVSFSAFSQIVLRSTEKSLQAEKDKALASQRASEQLKDDTEILNGLLRSLNEDMNLNVVMAKVHRYVAEAFGLDWYILYGVSPDKRSLQMLLMHADDSVSEATRQKTARVKIPIDRGIGGHAHAIRTKKPLYVPNLKSPRIIKASAPEEIANAETYGLQSTVLLPLVLRNESVGLLNFSSRRKIVLSRNEITRLSIITEQIAGVIHSSRLFEEVRAEREKSEKLLLNILPQDVAVELKEKGYAEPVQFEAVSVLFTDFEGFTRIAEHMSPNELVKELDACFGQFDKVIERHRLEKLKTIGDSYMCAGGVPRPGPTHAIDCVLAAMEIRSFMMQMQEIKKSLGEPYWQLRIGIHSGPLVAGVIGEKKFAYDVWGDTVNTASRMESSGNPDKINISGATYDLIKEYFDCEYRGRVSAKNKGEIDMYFVIGLKSEYSRDPDCRVPNGKFWASVSDIGIPATVTA</sequence>
<dbReference type="SMART" id="SM00065">
    <property type="entry name" value="GAF"/>
    <property type="match status" value="1"/>
</dbReference>
<dbReference type="CDD" id="cd07302">
    <property type="entry name" value="CHD"/>
    <property type="match status" value="1"/>
</dbReference>
<feature type="transmembrane region" description="Helical" evidence="18">
    <location>
        <begin position="6"/>
        <end position="22"/>
    </location>
</feature>
<feature type="domain" description="Guanylate cyclase" evidence="19">
    <location>
        <begin position="432"/>
        <end position="563"/>
    </location>
</feature>
<evidence type="ECO:0000256" key="3">
    <source>
        <dbReference type="ARBA" id="ARBA00012201"/>
    </source>
</evidence>
<evidence type="ECO:0000256" key="7">
    <source>
        <dbReference type="ARBA" id="ARBA00022741"/>
    </source>
</evidence>
<dbReference type="Pfam" id="PF01590">
    <property type="entry name" value="GAF"/>
    <property type="match status" value="1"/>
</dbReference>
<evidence type="ECO:0000256" key="16">
    <source>
        <dbReference type="ARBA" id="ARBA00064436"/>
    </source>
</evidence>
<dbReference type="FunFam" id="3.30.70.1230:FF:000033">
    <property type="entry name" value="Adenylate cyclase"/>
    <property type="match status" value="1"/>
</dbReference>
<evidence type="ECO:0000256" key="10">
    <source>
        <dbReference type="ARBA" id="ARBA00022989"/>
    </source>
</evidence>
<dbReference type="OrthoDB" id="315417at2"/>
<dbReference type="PROSITE" id="PS50125">
    <property type="entry name" value="GUANYLATE_CYCLASE_2"/>
    <property type="match status" value="1"/>
</dbReference>
<dbReference type="PROSITE" id="PS00452">
    <property type="entry name" value="GUANYLATE_CYCLASE_1"/>
    <property type="match status" value="1"/>
</dbReference>
<name>I4B4M8_TURPD</name>
<comment type="subcellular location">
    <subcellularLocation>
        <location evidence="2">Membrane</location>
    </subcellularLocation>
</comment>
<keyword evidence="7" id="KW-0547">Nucleotide-binding</keyword>
<feature type="transmembrane region" description="Helical" evidence="18">
    <location>
        <begin position="60"/>
        <end position="81"/>
    </location>
</feature>
<dbReference type="InterPro" id="IPR001054">
    <property type="entry name" value="A/G_cyclase"/>
</dbReference>
<evidence type="ECO:0000256" key="9">
    <source>
        <dbReference type="ARBA" id="ARBA00022842"/>
    </source>
</evidence>
<keyword evidence="9" id="KW-0460">Magnesium</keyword>
<feature type="transmembrane region" description="Helical" evidence="18">
    <location>
        <begin position="34"/>
        <end position="54"/>
    </location>
</feature>
<dbReference type="KEGG" id="tpx:Turpa_1587"/>
<dbReference type="GO" id="GO:0005886">
    <property type="term" value="C:plasma membrane"/>
    <property type="evidence" value="ECO:0007669"/>
    <property type="project" value="UniProtKB-ARBA"/>
</dbReference>
<keyword evidence="5 18" id="KW-0812">Transmembrane</keyword>
<evidence type="ECO:0000256" key="11">
    <source>
        <dbReference type="ARBA" id="ARBA00022998"/>
    </source>
</evidence>
<keyword evidence="21" id="KW-1185">Reference proteome</keyword>
<dbReference type="SUPFAM" id="SSF55073">
    <property type="entry name" value="Nucleotide cyclase"/>
    <property type="match status" value="1"/>
</dbReference>
<feature type="transmembrane region" description="Helical" evidence="18">
    <location>
        <begin position="111"/>
        <end position="127"/>
    </location>
</feature>
<evidence type="ECO:0000256" key="8">
    <source>
        <dbReference type="ARBA" id="ARBA00022840"/>
    </source>
</evidence>
<dbReference type="GO" id="GO:0006171">
    <property type="term" value="P:cAMP biosynthetic process"/>
    <property type="evidence" value="ECO:0007669"/>
    <property type="project" value="UniProtKB-KW"/>
</dbReference>
<evidence type="ECO:0000256" key="13">
    <source>
        <dbReference type="ARBA" id="ARBA00023239"/>
    </source>
</evidence>
<accession>I4B4M8</accession>
<evidence type="ECO:0000256" key="5">
    <source>
        <dbReference type="ARBA" id="ARBA00022692"/>
    </source>
</evidence>
<comment type="catalytic activity">
    <reaction evidence="1">
        <text>ATP = 3',5'-cyclic AMP + diphosphate</text>
        <dbReference type="Rhea" id="RHEA:15389"/>
        <dbReference type="ChEBI" id="CHEBI:30616"/>
        <dbReference type="ChEBI" id="CHEBI:33019"/>
        <dbReference type="ChEBI" id="CHEBI:58165"/>
        <dbReference type="EC" id="4.6.1.1"/>
    </reaction>
</comment>
<dbReference type="InterPro" id="IPR029787">
    <property type="entry name" value="Nucleotide_cyclase"/>
</dbReference>
<keyword evidence="13 17" id="KW-0456">Lyase</keyword>
<evidence type="ECO:0000256" key="2">
    <source>
        <dbReference type="ARBA" id="ARBA00004370"/>
    </source>
</evidence>
<dbReference type="InterPro" id="IPR003018">
    <property type="entry name" value="GAF"/>
</dbReference>
<dbReference type="PANTHER" id="PTHR11920:SF335">
    <property type="entry name" value="GUANYLATE CYCLASE"/>
    <property type="match status" value="1"/>
</dbReference>
<dbReference type="Pfam" id="PF00211">
    <property type="entry name" value="Guanylate_cyc"/>
    <property type="match status" value="1"/>
</dbReference>
<dbReference type="HOGENOM" id="CLU_426951_0_0_12"/>
<dbReference type="STRING" id="869212.Turpa_1587"/>
<keyword evidence="12 18" id="KW-0472">Membrane</keyword>
<dbReference type="InterPro" id="IPR018297">
    <property type="entry name" value="A/G_cyclase_CS"/>
</dbReference>
<dbReference type="InterPro" id="IPR050401">
    <property type="entry name" value="Cyclic_nucleotide_synthase"/>
</dbReference>
<reference evidence="20 21" key="1">
    <citation type="submission" date="2012-06" db="EMBL/GenBank/DDBJ databases">
        <title>The complete chromosome of genome of Turneriella parva DSM 21527.</title>
        <authorList>
            <consortium name="US DOE Joint Genome Institute (JGI-PGF)"/>
            <person name="Lucas S."/>
            <person name="Han J."/>
            <person name="Lapidus A."/>
            <person name="Bruce D."/>
            <person name="Goodwin L."/>
            <person name="Pitluck S."/>
            <person name="Peters L."/>
            <person name="Kyrpides N."/>
            <person name="Mavromatis K."/>
            <person name="Ivanova N."/>
            <person name="Mikhailova N."/>
            <person name="Chertkov O."/>
            <person name="Detter J.C."/>
            <person name="Tapia R."/>
            <person name="Han C."/>
            <person name="Land M."/>
            <person name="Hauser L."/>
            <person name="Markowitz V."/>
            <person name="Cheng J.-F."/>
            <person name="Hugenholtz P."/>
            <person name="Woyke T."/>
            <person name="Wu D."/>
            <person name="Gronow S."/>
            <person name="Wellnitz S."/>
            <person name="Brambilla E."/>
            <person name="Klenk H.-P."/>
            <person name="Eisen J.A."/>
        </authorList>
    </citation>
    <scope>NUCLEOTIDE SEQUENCE [LARGE SCALE GENOMIC DNA]</scope>
    <source>
        <strain evidence="21">ATCC BAA-1111 / DSM 21527 / NCTC 11395 / H</strain>
    </source>
</reference>
<evidence type="ECO:0000256" key="12">
    <source>
        <dbReference type="ARBA" id="ARBA00023136"/>
    </source>
</evidence>
<dbReference type="AlphaFoldDB" id="I4B4M8"/>
<comment type="similarity">
    <text evidence="17">Belongs to the adenylyl cyclase class-4/guanylyl cyclase family.</text>
</comment>
<dbReference type="RefSeq" id="WP_014802746.1">
    <property type="nucleotide sequence ID" value="NC_018020.1"/>
</dbReference>
<evidence type="ECO:0000256" key="1">
    <source>
        <dbReference type="ARBA" id="ARBA00001593"/>
    </source>
</evidence>
<dbReference type="PANTHER" id="PTHR11920">
    <property type="entry name" value="GUANYLYL CYCLASE"/>
    <property type="match status" value="1"/>
</dbReference>
<evidence type="ECO:0000259" key="19">
    <source>
        <dbReference type="PROSITE" id="PS50125"/>
    </source>
</evidence>
<dbReference type="GO" id="GO:0035556">
    <property type="term" value="P:intracellular signal transduction"/>
    <property type="evidence" value="ECO:0007669"/>
    <property type="project" value="InterPro"/>
</dbReference>
<evidence type="ECO:0000256" key="17">
    <source>
        <dbReference type="RuleBase" id="RU000405"/>
    </source>
</evidence>
<evidence type="ECO:0000313" key="20">
    <source>
        <dbReference type="EMBL" id="AFM12235.1"/>
    </source>
</evidence>
<dbReference type="Proteomes" id="UP000006048">
    <property type="component" value="Chromosome"/>
</dbReference>
<dbReference type="GO" id="GO:0004016">
    <property type="term" value="F:adenylate cyclase activity"/>
    <property type="evidence" value="ECO:0007669"/>
    <property type="project" value="UniProtKB-EC"/>
</dbReference>
<dbReference type="Gene3D" id="3.30.450.40">
    <property type="match status" value="1"/>
</dbReference>
<keyword evidence="11" id="KW-0115">cAMP biosynthesis</keyword>
<feature type="transmembrane region" description="Helical" evidence="18">
    <location>
        <begin position="172"/>
        <end position="192"/>
    </location>
</feature>
<dbReference type="SMART" id="SM00044">
    <property type="entry name" value="CYCc"/>
    <property type="match status" value="1"/>
</dbReference>
<comment type="subunit">
    <text evidence="16">Homodimer. Can also exist as monomer.</text>
</comment>
<feature type="transmembrane region" description="Helical" evidence="18">
    <location>
        <begin position="134"/>
        <end position="152"/>
    </location>
</feature>
<dbReference type="PATRIC" id="fig|869212.3.peg.1583"/>
<dbReference type="EC" id="4.6.1.1" evidence="3"/>
<evidence type="ECO:0000313" key="21">
    <source>
        <dbReference type="Proteomes" id="UP000006048"/>
    </source>
</evidence>
<keyword evidence="10 18" id="KW-1133">Transmembrane helix</keyword>
<evidence type="ECO:0000256" key="18">
    <source>
        <dbReference type="SAM" id="Phobius"/>
    </source>
</evidence>
<proteinExistence type="inferred from homology"/>
<dbReference type="GO" id="GO:0005524">
    <property type="term" value="F:ATP binding"/>
    <property type="evidence" value="ECO:0007669"/>
    <property type="project" value="UniProtKB-KW"/>
</dbReference>
<keyword evidence="8" id="KW-0067">ATP-binding</keyword>
<dbReference type="EMBL" id="CP002959">
    <property type="protein sequence ID" value="AFM12235.1"/>
    <property type="molecule type" value="Genomic_DNA"/>
</dbReference>
<dbReference type="Gene3D" id="3.30.70.1230">
    <property type="entry name" value="Nucleotide cyclase"/>
    <property type="match status" value="1"/>
</dbReference>